<protein>
    <submittedName>
        <fullName evidence="2">Uncharacterized protein</fullName>
    </submittedName>
</protein>
<dbReference type="InParanoid" id="A0A151GPD0"/>
<feature type="compositionally biased region" description="Polar residues" evidence="1">
    <location>
        <begin position="1"/>
        <end position="22"/>
    </location>
</feature>
<keyword evidence="3" id="KW-1185">Reference proteome</keyword>
<dbReference type="RefSeq" id="XP_040658321.1">
    <property type="nucleotide sequence ID" value="XM_040797438.1"/>
</dbReference>
<feature type="region of interest" description="Disordered" evidence="1">
    <location>
        <begin position="1"/>
        <end position="23"/>
    </location>
</feature>
<dbReference type="EMBL" id="LAYC01000001">
    <property type="protein sequence ID" value="KYK58969.1"/>
    <property type="molecule type" value="Genomic_DNA"/>
</dbReference>
<sequence>MPSLTINPSCPSDGTHTDSPTDAITHRQPFVSSDGTPLRASATAIVVRTKALTRTMPKARYAAAIPAAIRRTKALTRTMPKARYAAAIPAWPEACVVVNHFEPAMHVDPFRELGGISSIRAFCPDCPGRPSSPPWAPDVATASIRLSILARMALVACHLIDPIVSSRLRAPVCVRLRYPLSLDSQTP</sequence>
<evidence type="ECO:0000313" key="3">
    <source>
        <dbReference type="Proteomes" id="UP000076580"/>
    </source>
</evidence>
<organism evidence="2 3">
    <name type="scientific">Drechmeria coniospora</name>
    <name type="common">Nematophagous fungus</name>
    <name type="synonym">Meria coniospora</name>
    <dbReference type="NCBI Taxonomy" id="98403"/>
    <lineage>
        <taxon>Eukaryota</taxon>
        <taxon>Fungi</taxon>
        <taxon>Dikarya</taxon>
        <taxon>Ascomycota</taxon>
        <taxon>Pezizomycotina</taxon>
        <taxon>Sordariomycetes</taxon>
        <taxon>Hypocreomycetidae</taxon>
        <taxon>Hypocreales</taxon>
        <taxon>Ophiocordycipitaceae</taxon>
        <taxon>Drechmeria</taxon>
    </lineage>
</organism>
<dbReference type="AlphaFoldDB" id="A0A151GPD0"/>
<proteinExistence type="predicted"/>
<evidence type="ECO:0000313" key="2">
    <source>
        <dbReference type="EMBL" id="KYK58969.1"/>
    </source>
</evidence>
<accession>A0A151GPD0</accession>
<dbReference type="GeneID" id="63712739"/>
<comment type="caution">
    <text evidence="2">The sequence shown here is derived from an EMBL/GenBank/DDBJ whole genome shotgun (WGS) entry which is preliminary data.</text>
</comment>
<name>A0A151GPD0_DRECN</name>
<gene>
    <name evidence="2" type="ORF">DCS_00096</name>
</gene>
<dbReference type="Proteomes" id="UP000076580">
    <property type="component" value="Chromosome 01"/>
</dbReference>
<evidence type="ECO:0000256" key="1">
    <source>
        <dbReference type="SAM" id="MobiDB-lite"/>
    </source>
</evidence>
<reference evidence="2 3" key="1">
    <citation type="journal article" date="2016" name="Sci. Rep.">
        <title>Insights into Adaptations to a Near-Obligate Nematode Endoparasitic Lifestyle from the Finished Genome of Drechmeria coniospora.</title>
        <authorList>
            <person name="Zhang L."/>
            <person name="Zhou Z."/>
            <person name="Guo Q."/>
            <person name="Fokkens L."/>
            <person name="Miskei M."/>
            <person name="Pocsi I."/>
            <person name="Zhang W."/>
            <person name="Chen M."/>
            <person name="Wang L."/>
            <person name="Sun Y."/>
            <person name="Donzelli B.G."/>
            <person name="Gibson D.M."/>
            <person name="Nelson D.R."/>
            <person name="Luo J.G."/>
            <person name="Rep M."/>
            <person name="Liu H."/>
            <person name="Yang S."/>
            <person name="Wang J."/>
            <person name="Krasnoff S.B."/>
            <person name="Xu Y."/>
            <person name="Molnar I."/>
            <person name="Lin M."/>
        </authorList>
    </citation>
    <scope>NUCLEOTIDE SEQUENCE [LARGE SCALE GENOMIC DNA]</scope>
    <source>
        <strain evidence="2 3">ARSEF 6962</strain>
    </source>
</reference>